<dbReference type="SMART" id="SM00345">
    <property type="entry name" value="HTH_GNTR"/>
    <property type="match status" value="1"/>
</dbReference>
<dbReference type="AlphaFoldDB" id="A0AB39V0U4"/>
<protein>
    <submittedName>
        <fullName evidence="5">GntR family transcriptional regulator</fullName>
    </submittedName>
</protein>
<dbReference type="KEGG" id="tcd:AAIA72_06960"/>
<reference evidence="5" key="1">
    <citation type="submission" date="2024-05" db="EMBL/GenBank/DDBJ databases">
        <title>Genome sequencing of novel strain.</title>
        <authorList>
            <person name="Ganbat D."/>
            <person name="Ganbat S."/>
            <person name="Lee S.-J."/>
        </authorList>
    </citation>
    <scope>NUCLEOTIDE SEQUENCE</scope>
    <source>
        <strain evidence="5">SMD15-11</strain>
    </source>
</reference>
<dbReference type="InterPro" id="IPR000524">
    <property type="entry name" value="Tscrpt_reg_HTH_GntR"/>
</dbReference>
<evidence type="ECO:0000313" key="5">
    <source>
        <dbReference type="EMBL" id="XDT73700.1"/>
    </source>
</evidence>
<feature type="domain" description="HTH gntR-type" evidence="4">
    <location>
        <begin position="7"/>
        <end position="73"/>
    </location>
</feature>
<keyword evidence="1" id="KW-0805">Transcription regulation</keyword>
<dbReference type="Gene3D" id="1.10.10.10">
    <property type="entry name" value="Winged helix-like DNA-binding domain superfamily/Winged helix DNA-binding domain"/>
    <property type="match status" value="1"/>
</dbReference>
<dbReference type="InterPro" id="IPR036390">
    <property type="entry name" value="WH_DNA-bd_sf"/>
</dbReference>
<accession>A0AB39V0U4</accession>
<evidence type="ECO:0000256" key="1">
    <source>
        <dbReference type="ARBA" id="ARBA00023015"/>
    </source>
</evidence>
<dbReference type="InterPro" id="IPR036388">
    <property type="entry name" value="WH-like_DNA-bd_sf"/>
</dbReference>
<evidence type="ECO:0000259" key="4">
    <source>
        <dbReference type="PROSITE" id="PS50949"/>
    </source>
</evidence>
<dbReference type="SUPFAM" id="SSF46785">
    <property type="entry name" value="Winged helix' DNA-binding domain"/>
    <property type="match status" value="1"/>
</dbReference>
<dbReference type="Pfam" id="PF00392">
    <property type="entry name" value="GntR"/>
    <property type="match status" value="1"/>
</dbReference>
<dbReference type="RefSeq" id="WP_369602681.1">
    <property type="nucleotide sequence ID" value="NZ_CP154858.1"/>
</dbReference>
<proteinExistence type="predicted"/>
<dbReference type="GO" id="GO:0003700">
    <property type="term" value="F:DNA-binding transcription factor activity"/>
    <property type="evidence" value="ECO:0007669"/>
    <property type="project" value="InterPro"/>
</dbReference>
<sequence>MQFQAPESLAEQIAQHVGRQIINGQLRPGERIQEMRVANELQVSRGSVREALLILERRYLVDIFPRRGQPCQN</sequence>
<name>A0AB39V0U4_9GAMM</name>
<keyword evidence="2" id="KW-0238">DNA-binding</keyword>
<evidence type="ECO:0000256" key="2">
    <source>
        <dbReference type="ARBA" id="ARBA00023125"/>
    </source>
</evidence>
<evidence type="ECO:0000256" key="3">
    <source>
        <dbReference type="ARBA" id="ARBA00023163"/>
    </source>
</evidence>
<organism evidence="5">
    <name type="scientific">Thermohahella caldifontis</name>
    <dbReference type="NCBI Taxonomy" id="3142973"/>
    <lineage>
        <taxon>Bacteria</taxon>
        <taxon>Pseudomonadati</taxon>
        <taxon>Pseudomonadota</taxon>
        <taxon>Gammaproteobacteria</taxon>
        <taxon>Oceanospirillales</taxon>
        <taxon>Hahellaceae</taxon>
        <taxon>Thermohahella</taxon>
    </lineage>
</organism>
<dbReference type="PANTHER" id="PTHR43537">
    <property type="entry name" value="TRANSCRIPTIONAL REGULATOR, GNTR FAMILY"/>
    <property type="match status" value="1"/>
</dbReference>
<dbReference type="PANTHER" id="PTHR43537:SF24">
    <property type="entry name" value="GLUCONATE OPERON TRANSCRIPTIONAL REPRESSOR"/>
    <property type="match status" value="1"/>
</dbReference>
<keyword evidence="3" id="KW-0804">Transcription</keyword>
<dbReference type="EMBL" id="CP154858">
    <property type="protein sequence ID" value="XDT73700.1"/>
    <property type="molecule type" value="Genomic_DNA"/>
</dbReference>
<gene>
    <name evidence="5" type="ORF">AAIA72_06960</name>
</gene>
<dbReference type="PROSITE" id="PS50949">
    <property type="entry name" value="HTH_GNTR"/>
    <property type="match status" value="1"/>
</dbReference>
<dbReference type="GO" id="GO:0003677">
    <property type="term" value="F:DNA binding"/>
    <property type="evidence" value="ECO:0007669"/>
    <property type="project" value="UniProtKB-KW"/>
</dbReference>